<dbReference type="RefSeq" id="WP_289447965.1">
    <property type="nucleotide sequence ID" value="NZ_JAUCGR010000004.1"/>
</dbReference>
<dbReference type="EMBL" id="JAUCGR010000004">
    <property type="protein sequence ID" value="MDM7832465.1"/>
    <property type="molecule type" value="Genomic_DNA"/>
</dbReference>
<keyword evidence="1" id="KW-0862">Zinc</keyword>
<comment type="caution">
    <text evidence="3">The sequence shown here is derived from an EMBL/GenBank/DDBJ whole genome shotgun (WGS) entry which is preliminary data.</text>
</comment>
<gene>
    <name evidence="3" type="ORF">QRT05_14075</name>
</gene>
<feature type="domain" description="SWIM-type" evidence="2">
    <location>
        <begin position="366"/>
        <end position="403"/>
    </location>
</feature>
<dbReference type="InterPro" id="IPR007527">
    <property type="entry name" value="Znf_SWIM"/>
</dbReference>
<accession>A0ABT7SA35</accession>
<evidence type="ECO:0000313" key="4">
    <source>
        <dbReference type="Proteomes" id="UP001321453"/>
    </source>
</evidence>
<name>A0ABT7SA35_9CELL</name>
<dbReference type="PROSITE" id="PS50966">
    <property type="entry name" value="ZF_SWIM"/>
    <property type="match status" value="1"/>
</dbReference>
<dbReference type="Proteomes" id="UP001321453">
    <property type="component" value="Unassembled WGS sequence"/>
</dbReference>
<evidence type="ECO:0000256" key="1">
    <source>
        <dbReference type="PROSITE-ProRule" id="PRU00325"/>
    </source>
</evidence>
<keyword evidence="4" id="KW-1185">Reference proteome</keyword>
<protein>
    <recommendedName>
        <fullName evidence="2">SWIM-type domain-containing protein</fullName>
    </recommendedName>
</protein>
<sequence>MASVLVDYRYATSSTLRAEGDHAALGLASTDSGTFLDAFAERADVVASGLLRVGEVAATRFYEHPSAIRAKIALADPIITVEDGTVRFESLSACCGVAARLDLLDEALTSTTRASGTTNVDLGPTVRRLLAGVRRQHPLRIVVGRTGLEVATLDGQAHERIVDLPSRWLRSLAELQALASRMTLLAELDASQARAFLRSLPARVGDQPLWAQPVGGGLRLGSSPVPGAASVGAPHRLRVLEPVLRHATALRVFGTTSRSSAASWWEVTLPGARLGLGLSPAASRGFSGEGALLDDLSADDPQVELARRGLVGYDLAQGRYFARALPFGRSVLDEAPRASKARRLVAAGKVRAEGDRILVAGSYGEHAVHLASGQETCTCRWYAEHRGDRGPCAHVLAARLWREEGA</sequence>
<organism evidence="3 4">
    <name type="scientific">Cellulomonas edaphi</name>
    <dbReference type="NCBI Taxonomy" id="3053468"/>
    <lineage>
        <taxon>Bacteria</taxon>
        <taxon>Bacillati</taxon>
        <taxon>Actinomycetota</taxon>
        <taxon>Actinomycetes</taxon>
        <taxon>Micrococcales</taxon>
        <taxon>Cellulomonadaceae</taxon>
        <taxon>Cellulomonas</taxon>
    </lineage>
</organism>
<keyword evidence="1" id="KW-0863">Zinc-finger</keyword>
<evidence type="ECO:0000313" key="3">
    <source>
        <dbReference type="EMBL" id="MDM7832465.1"/>
    </source>
</evidence>
<evidence type="ECO:0000259" key="2">
    <source>
        <dbReference type="PROSITE" id="PS50966"/>
    </source>
</evidence>
<keyword evidence="1" id="KW-0479">Metal-binding</keyword>
<proteinExistence type="predicted"/>
<reference evidence="3 4" key="1">
    <citation type="submission" date="2023-06" db="EMBL/GenBank/DDBJ databases">
        <title>Cellulomonas sp. MW9 Whole genome sequence.</title>
        <authorList>
            <person name="Park S."/>
        </authorList>
    </citation>
    <scope>NUCLEOTIDE SEQUENCE [LARGE SCALE GENOMIC DNA]</scope>
    <source>
        <strain evidence="3 4">MW9</strain>
    </source>
</reference>